<organism evidence="2 3">
    <name type="scientific">Anthostomella pinea</name>
    <dbReference type="NCBI Taxonomy" id="933095"/>
    <lineage>
        <taxon>Eukaryota</taxon>
        <taxon>Fungi</taxon>
        <taxon>Dikarya</taxon>
        <taxon>Ascomycota</taxon>
        <taxon>Pezizomycotina</taxon>
        <taxon>Sordariomycetes</taxon>
        <taxon>Xylariomycetidae</taxon>
        <taxon>Xylariales</taxon>
        <taxon>Xylariaceae</taxon>
        <taxon>Anthostomella</taxon>
    </lineage>
</organism>
<evidence type="ECO:0000313" key="2">
    <source>
        <dbReference type="EMBL" id="CAJ2506703.1"/>
    </source>
</evidence>
<keyword evidence="3" id="KW-1185">Reference proteome</keyword>
<feature type="region of interest" description="Disordered" evidence="1">
    <location>
        <begin position="197"/>
        <end position="249"/>
    </location>
</feature>
<evidence type="ECO:0000256" key="1">
    <source>
        <dbReference type="SAM" id="MobiDB-lite"/>
    </source>
</evidence>
<protein>
    <submittedName>
        <fullName evidence="2">Uu.00g078890.m01.CDS01</fullName>
    </submittedName>
</protein>
<dbReference type="Proteomes" id="UP001295740">
    <property type="component" value="Unassembled WGS sequence"/>
</dbReference>
<name>A0AAI8VKS7_9PEZI</name>
<dbReference type="AlphaFoldDB" id="A0AAI8VKS7"/>
<feature type="compositionally biased region" description="Pro residues" evidence="1">
    <location>
        <begin position="200"/>
        <end position="209"/>
    </location>
</feature>
<feature type="compositionally biased region" description="Polar residues" evidence="1">
    <location>
        <begin position="236"/>
        <end position="245"/>
    </location>
</feature>
<dbReference type="EMBL" id="CAUWAG010000010">
    <property type="protein sequence ID" value="CAJ2506703.1"/>
    <property type="molecule type" value="Genomic_DNA"/>
</dbReference>
<feature type="region of interest" description="Disordered" evidence="1">
    <location>
        <begin position="87"/>
        <end position="180"/>
    </location>
</feature>
<reference evidence="2" key="1">
    <citation type="submission" date="2023-10" db="EMBL/GenBank/DDBJ databases">
        <authorList>
            <person name="Hackl T."/>
        </authorList>
    </citation>
    <scope>NUCLEOTIDE SEQUENCE</scope>
</reference>
<evidence type="ECO:0000313" key="3">
    <source>
        <dbReference type="Proteomes" id="UP001295740"/>
    </source>
</evidence>
<accession>A0AAI8VKS7</accession>
<feature type="compositionally biased region" description="Low complexity" evidence="1">
    <location>
        <begin position="147"/>
        <end position="159"/>
    </location>
</feature>
<sequence length="270" mass="30345">MITQDEVQGKEFAFEYPYGSEVIRVTRCSLFPDFRTTESPWTALFKIDKHWTKELEHLQRGCTSISRRELMDNASIVQNADYKRASANSSGYLGKSDRTSNPRPANPFDSPSRVGRSSQTGGPSRAGMGYDPYPHPSLRPYAKFSYTQHTQQAAHQPQPIQLEPAPQFPPSPRWHPVSPRGSHIPMSLGYARIPTHGLPIFPPTGPIPPAQARRRTSPTPSRNDGRETPSGPGRPSSATSTNDSMPNWVLWRDVDHEDYRDEREIKSEPP</sequence>
<comment type="caution">
    <text evidence="2">The sequence shown here is derived from an EMBL/GenBank/DDBJ whole genome shotgun (WGS) entry which is preliminary data.</text>
</comment>
<proteinExistence type="predicted"/>
<gene>
    <name evidence="2" type="ORF">KHLLAP_LOCUS7171</name>
</gene>